<evidence type="ECO:0000313" key="1">
    <source>
        <dbReference type="EMBL" id="KAK2594533.1"/>
    </source>
</evidence>
<organism evidence="1 2">
    <name type="scientific">Conoideocrella luteorostrata</name>
    <dbReference type="NCBI Taxonomy" id="1105319"/>
    <lineage>
        <taxon>Eukaryota</taxon>
        <taxon>Fungi</taxon>
        <taxon>Dikarya</taxon>
        <taxon>Ascomycota</taxon>
        <taxon>Pezizomycotina</taxon>
        <taxon>Sordariomycetes</taxon>
        <taxon>Hypocreomycetidae</taxon>
        <taxon>Hypocreales</taxon>
        <taxon>Clavicipitaceae</taxon>
        <taxon>Conoideocrella</taxon>
    </lineage>
</organism>
<gene>
    <name evidence="1" type="ORF">QQS21_007752</name>
</gene>
<sequence length="136" mass="13542">MPATTKKEITVPSDLEGIVVDFDTAQAAFEGLDGTLLRSLDGPLSEGLESAAAGTESDSLVAGFAGLVARNPAGPAGAGILAADVAGIPVRADILVADVAEIPVRADILGLDDADVLADTALLGAIILVGTFARAY</sequence>
<proteinExistence type="predicted"/>
<dbReference type="Proteomes" id="UP001251528">
    <property type="component" value="Unassembled WGS sequence"/>
</dbReference>
<dbReference type="EMBL" id="JASWJB010000165">
    <property type="protein sequence ID" value="KAK2594533.1"/>
    <property type="molecule type" value="Genomic_DNA"/>
</dbReference>
<accession>A0AAJ0CK48</accession>
<dbReference type="AlphaFoldDB" id="A0AAJ0CK48"/>
<protein>
    <submittedName>
        <fullName evidence="1">Uncharacterized protein</fullName>
    </submittedName>
</protein>
<comment type="caution">
    <text evidence="1">The sequence shown here is derived from an EMBL/GenBank/DDBJ whole genome shotgun (WGS) entry which is preliminary data.</text>
</comment>
<evidence type="ECO:0000313" key="2">
    <source>
        <dbReference type="Proteomes" id="UP001251528"/>
    </source>
</evidence>
<reference evidence="1" key="1">
    <citation type="submission" date="2023-06" db="EMBL/GenBank/DDBJ databases">
        <title>Conoideocrella luteorostrata (Hypocreales: Clavicipitaceae), a potential biocontrol fungus for elongate hemlock scale in United States Christmas tree production areas.</title>
        <authorList>
            <person name="Barrett H."/>
            <person name="Lovett B."/>
            <person name="Macias A.M."/>
            <person name="Stajich J.E."/>
            <person name="Kasson M.T."/>
        </authorList>
    </citation>
    <scope>NUCLEOTIDE SEQUENCE</scope>
    <source>
        <strain evidence="1">ARSEF 14590</strain>
    </source>
</reference>
<keyword evidence="2" id="KW-1185">Reference proteome</keyword>
<name>A0AAJ0CK48_9HYPO</name>